<dbReference type="AlphaFoldDB" id="A0AAV4NY77"/>
<gene>
    <name evidence="1" type="ORF">CEXT_69771</name>
</gene>
<organism evidence="1 2">
    <name type="scientific">Caerostris extrusa</name>
    <name type="common">Bark spider</name>
    <name type="synonym">Caerostris bankana</name>
    <dbReference type="NCBI Taxonomy" id="172846"/>
    <lineage>
        <taxon>Eukaryota</taxon>
        <taxon>Metazoa</taxon>
        <taxon>Ecdysozoa</taxon>
        <taxon>Arthropoda</taxon>
        <taxon>Chelicerata</taxon>
        <taxon>Arachnida</taxon>
        <taxon>Araneae</taxon>
        <taxon>Araneomorphae</taxon>
        <taxon>Entelegynae</taxon>
        <taxon>Araneoidea</taxon>
        <taxon>Araneidae</taxon>
        <taxon>Caerostris</taxon>
    </lineage>
</organism>
<reference evidence="1 2" key="1">
    <citation type="submission" date="2021-06" db="EMBL/GenBank/DDBJ databases">
        <title>Caerostris extrusa draft genome.</title>
        <authorList>
            <person name="Kono N."/>
            <person name="Arakawa K."/>
        </authorList>
    </citation>
    <scope>NUCLEOTIDE SEQUENCE [LARGE SCALE GENOMIC DNA]</scope>
</reference>
<comment type="caution">
    <text evidence="1">The sequence shown here is derived from an EMBL/GenBank/DDBJ whole genome shotgun (WGS) entry which is preliminary data.</text>
</comment>
<dbReference type="EMBL" id="BPLR01021412">
    <property type="protein sequence ID" value="GIX89265.1"/>
    <property type="molecule type" value="Genomic_DNA"/>
</dbReference>
<proteinExistence type="predicted"/>
<evidence type="ECO:0000313" key="1">
    <source>
        <dbReference type="EMBL" id="GIX89265.1"/>
    </source>
</evidence>
<name>A0AAV4NY77_CAEEX</name>
<dbReference type="Proteomes" id="UP001054945">
    <property type="component" value="Unassembled WGS sequence"/>
</dbReference>
<evidence type="ECO:0000313" key="2">
    <source>
        <dbReference type="Proteomes" id="UP001054945"/>
    </source>
</evidence>
<protein>
    <submittedName>
        <fullName evidence="1">Uncharacterized protein</fullName>
    </submittedName>
</protein>
<accession>A0AAV4NY77</accession>
<sequence length="155" mass="18250">MDNGTANCNNEYCVSDEDYLAMIHDYIIHALRMDAHQFACCGLRGWTCWKCFSMRLCVQEPHHAHCDQLLHRESCSGRFLGYFGLPSTDSSLGRDGNLVLWKNHMQTGTLFAGKFKKESARVRKKKLQSVSWNCKRFQKFNFHEEMQFCFLERHW</sequence>
<keyword evidence="2" id="KW-1185">Reference proteome</keyword>